<evidence type="ECO:0000256" key="2">
    <source>
        <dbReference type="ARBA" id="ARBA00023015"/>
    </source>
</evidence>
<evidence type="ECO:0000256" key="3">
    <source>
        <dbReference type="ARBA" id="ARBA00023082"/>
    </source>
</evidence>
<evidence type="ECO:0000256" key="1">
    <source>
        <dbReference type="ARBA" id="ARBA00010641"/>
    </source>
</evidence>
<sequence>MIKLFKNAITILLQAHPVGTTRCGFMASKAKPDSLTGPSVENDACLEVPGLPPGCGSHLVPEERAALGQAAETFCDAMVLTAIRTGDKKAFRRLVQGHIGGTVALARLFVTHQSDAECIAREVFLRVWKEARRWRGGEPNFSAWLCRLTLECAMDHRRRMNFPAPDQPGGAHDAGSEIAFGFSPARFEGSLGKATGALSDRQQMALALFYQEGLTVTACAEVMGIKVRAVECLLKHARRELFQSLAVRSEGQRNEGRLKEAAII</sequence>
<evidence type="ECO:0000259" key="6">
    <source>
        <dbReference type="Pfam" id="PF04542"/>
    </source>
</evidence>
<accession>A0A3D9H2N2</accession>
<feature type="domain" description="RNA polymerase sigma-70 region 2" evidence="6">
    <location>
        <begin position="98"/>
        <end position="159"/>
    </location>
</feature>
<dbReference type="InterPro" id="IPR013249">
    <property type="entry name" value="RNA_pol_sigma70_r4_t2"/>
</dbReference>
<dbReference type="InterPro" id="IPR036388">
    <property type="entry name" value="WH-like_DNA-bd_sf"/>
</dbReference>
<evidence type="ECO:0000313" key="8">
    <source>
        <dbReference type="EMBL" id="RED43740.1"/>
    </source>
</evidence>
<keyword evidence="4" id="KW-0238">DNA-binding</keyword>
<dbReference type="AlphaFoldDB" id="A0A3D9H2N2"/>
<dbReference type="PANTHER" id="PTHR43133">
    <property type="entry name" value="RNA POLYMERASE ECF-TYPE SIGMA FACTO"/>
    <property type="match status" value="1"/>
</dbReference>
<dbReference type="SUPFAM" id="SSF88659">
    <property type="entry name" value="Sigma3 and sigma4 domains of RNA polymerase sigma factors"/>
    <property type="match status" value="1"/>
</dbReference>
<proteinExistence type="inferred from homology"/>
<protein>
    <submittedName>
        <fullName evidence="8">RNA polymerase sigma factor (Sigma-70 family)</fullName>
    </submittedName>
</protein>
<keyword evidence="3" id="KW-0731">Sigma factor</keyword>
<dbReference type="OrthoDB" id="9780326at2"/>
<evidence type="ECO:0000256" key="4">
    <source>
        <dbReference type="ARBA" id="ARBA00023125"/>
    </source>
</evidence>
<dbReference type="PANTHER" id="PTHR43133:SF8">
    <property type="entry name" value="RNA POLYMERASE SIGMA FACTOR HI_1459-RELATED"/>
    <property type="match status" value="1"/>
</dbReference>
<dbReference type="Pfam" id="PF04542">
    <property type="entry name" value="Sigma70_r2"/>
    <property type="match status" value="1"/>
</dbReference>
<organism evidence="8 9">
    <name type="scientific">Aestuariispira insulae</name>
    <dbReference type="NCBI Taxonomy" id="1461337"/>
    <lineage>
        <taxon>Bacteria</taxon>
        <taxon>Pseudomonadati</taxon>
        <taxon>Pseudomonadota</taxon>
        <taxon>Alphaproteobacteria</taxon>
        <taxon>Rhodospirillales</taxon>
        <taxon>Kiloniellaceae</taxon>
        <taxon>Aestuariispira</taxon>
    </lineage>
</organism>
<dbReference type="EMBL" id="QRDW01000020">
    <property type="protein sequence ID" value="RED43740.1"/>
    <property type="molecule type" value="Genomic_DNA"/>
</dbReference>
<dbReference type="Gene3D" id="1.10.1740.10">
    <property type="match status" value="1"/>
</dbReference>
<reference evidence="8 9" key="1">
    <citation type="submission" date="2018-07" db="EMBL/GenBank/DDBJ databases">
        <title>Genomic Encyclopedia of Type Strains, Phase III (KMG-III): the genomes of soil and plant-associated and newly described type strains.</title>
        <authorList>
            <person name="Whitman W."/>
        </authorList>
    </citation>
    <scope>NUCLEOTIDE SEQUENCE [LARGE SCALE GENOMIC DNA]</scope>
    <source>
        <strain evidence="8 9">CECT 8488</strain>
    </source>
</reference>
<dbReference type="Proteomes" id="UP000256845">
    <property type="component" value="Unassembled WGS sequence"/>
</dbReference>
<dbReference type="GO" id="GO:0003677">
    <property type="term" value="F:DNA binding"/>
    <property type="evidence" value="ECO:0007669"/>
    <property type="project" value="UniProtKB-KW"/>
</dbReference>
<dbReference type="RefSeq" id="WP_115939561.1">
    <property type="nucleotide sequence ID" value="NZ_QRDW01000020.1"/>
</dbReference>
<feature type="domain" description="RNA polymerase sigma factor 70 region 4 type 2" evidence="7">
    <location>
        <begin position="191"/>
        <end position="241"/>
    </location>
</feature>
<gene>
    <name evidence="8" type="ORF">DFP90_12024</name>
</gene>
<dbReference type="Pfam" id="PF08281">
    <property type="entry name" value="Sigma70_r4_2"/>
    <property type="match status" value="1"/>
</dbReference>
<dbReference type="SUPFAM" id="SSF88946">
    <property type="entry name" value="Sigma2 domain of RNA polymerase sigma factors"/>
    <property type="match status" value="1"/>
</dbReference>
<comment type="similarity">
    <text evidence="1">Belongs to the sigma-70 factor family. ECF subfamily.</text>
</comment>
<evidence type="ECO:0000256" key="5">
    <source>
        <dbReference type="ARBA" id="ARBA00023163"/>
    </source>
</evidence>
<dbReference type="InterPro" id="IPR013324">
    <property type="entry name" value="RNA_pol_sigma_r3/r4-like"/>
</dbReference>
<keyword evidence="2" id="KW-0805">Transcription regulation</keyword>
<keyword evidence="9" id="KW-1185">Reference proteome</keyword>
<dbReference type="InterPro" id="IPR007627">
    <property type="entry name" value="RNA_pol_sigma70_r2"/>
</dbReference>
<dbReference type="Gene3D" id="1.10.10.10">
    <property type="entry name" value="Winged helix-like DNA-binding domain superfamily/Winged helix DNA-binding domain"/>
    <property type="match status" value="1"/>
</dbReference>
<dbReference type="GO" id="GO:0006352">
    <property type="term" value="P:DNA-templated transcription initiation"/>
    <property type="evidence" value="ECO:0007669"/>
    <property type="project" value="InterPro"/>
</dbReference>
<dbReference type="GO" id="GO:0016987">
    <property type="term" value="F:sigma factor activity"/>
    <property type="evidence" value="ECO:0007669"/>
    <property type="project" value="UniProtKB-KW"/>
</dbReference>
<evidence type="ECO:0000259" key="7">
    <source>
        <dbReference type="Pfam" id="PF08281"/>
    </source>
</evidence>
<dbReference type="InterPro" id="IPR013325">
    <property type="entry name" value="RNA_pol_sigma_r2"/>
</dbReference>
<name>A0A3D9H2N2_9PROT</name>
<keyword evidence="5" id="KW-0804">Transcription</keyword>
<dbReference type="InterPro" id="IPR039425">
    <property type="entry name" value="RNA_pol_sigma-70-like"/>
</dbReference>
<comment type="caution">
    <text evidence="8">The sequence shown here is derived from an EMBL/GenBank/DDBJ whole genome shotgun (WGS) entry which is preliminary data.</text>
</comment>
<evidence type="ECO:0000313" key="9">
    <source>
        <dbReference type="Proteomes" id="UP000256845"/>
    </source>
</evidence>